<feature type="domain" description="Glycosyl hydrolase family 13 catalytic" evidence="4">
    <location>
        <begin position="318"/>
        <end position="752"/>
    </location>
</feature>
<dbReference type="InterPro" id="IPR013783">
    <property type="entry name" value="Ig-like_fold"/>
</dbReference>
<dbReference type="CDD" id="cd11341">
    <property type="entry name" value="AmyAc_Pullulanase_LD-like"/>
    <property type="match status" value="1"/>
</dbReference>
<evidence type="ECO:0000256" key="2">
    <source>
        <dbReference type="ARBA" id="ARBA00023295"/>
    </source>
</evidence>
<dbReference type="Gene3D" id="2.60.40.10">
    <property type="entry name" value="Immunoglobulins"/>
    <property type="match status" value="1"/>
</dbReference>
<evidence type="ECO:0000256" key="3">
    <source>
        <dbReference type="SAM" id="SignalP"/>
    </source>
</evidence>
<keyword evidence="6" id="KW-1185">Reference proteome</keyword>
<feature type="signal peptide" evidence="3">
    <location>
        <begin position="1"/>
        <end position="20"/>
    </location>
</feature>
<evidence type="ECO:0000256" key="1">
    <source>
        <dbReference type="ARBA" id="ARBA00008061"/>
    </source>
</evidence>
<dbReference type="SUPFAM" id="SSF81296">
    <property type="entry name" value="E set domains"/>
    <property type="match status" value="1"/>
</dbReference>
<evidence type="ECO:0000259" key="4">
    <source>
        <dbReference type="SMART" id="SM00642"/>
    </source>
</evidence>
<name>A0ABQ1I6L8_9ALTE</name>
<dbReference type="Pfam" id="PF00128">
    <property type="entry name" value="Alpha-amylase"/>
    <property type="match status" value="1"/>
</dbReference>
<proteinExistence type="inferred from homology"/>
<comment type="caution">
    <text evidence="5">The sequence shown here is derived from an EMBL/GenBank/DDBJ whole genome shotgun (WGS) entry which is preliminary data.</text>
</comment>
<dbReference type="InterPro" id="IPR006047">
    <property type="entry name" value="GH13_cat_dom"/>
</dbReference>
<dbReference type="InterPro" id="IPR017853">
    <property type="entry name" value="GH"/>
</dbReference>
<protein>
    <recommendedName>
        <fullName evidence="4">Glycosyl hydrolase family 13 catalytic domain-containing protein</fullName>
    </recommendedName>
</protein>
<keyword evidence="3" id="KW-0732">Signal</keyword>
<feature type="chain" id="PRO_5046219634" description="Glycosyl hydrolase family 13 catalytic domain-containing protein" evidence="3">
    <location>
        <begin position="21"/>
        <end position="847"/>
    </location>
</feature>
<dbReference type="SUPFAM" id="SSF51445">
    <property type="entry name" value="(Trans)glycosidases"/>
    <property type="match status" value="1"/>
</dbReference>
<evidence type="ECO:0000313" key="6">
    <source>
        <dbReference type="Proteomes" id="UP000651977"/>
    </source>
</evidence>
<gene>
    <name evidence="5" type="ORF">GCM10007414_35890</name>
</gene>
<sequence>MKKLSIVLLGASLLSAHASAEWNFRGTPNQWLSTPLELVSGNQYQTCQSFGDNNPRFKIDRYGDWNEAYPNADYTVAANKSYDIRFFSDSKTITATEVANCGDIEIEPPEDSWYFRGTANGWQATPMDSSDNITFCTTQTFANDEPRFKIDHYGDWTENYPQADVLVDANSSYDICFNADTKVVTTEKQQCVDDCPITPETLGAVYSPSATTFSLWSPENSNVSVEVDGVSYAMQAVPDFAGYTQVYQATVPGDLHLKPYTFYVNGVQVRDPYGKMAQAGTGDYEAVNIVMDMSRTEPLDGWAARPSLIEREDAIIYELHVRDFTIDASSGVSADKRGKFLGLVEPGTTYQGITTGIDHLKELGVTHVQLLPVYDFATCDGLPDSDPCYNWGYDPRNYNIPEDRYSNVPNDYEQRVREFKTMINEFHKAGIRVIMDVVYNHTYNNEMFENISMQYYTASDLSGTGNSINADVPMVSRMIQDSLEYWVDEYSIDGFRFDLIGIFSYQEVQKWASHLNSKFADRNLLIYGEPWNGYASDPLEGQRVRYGTTHNMVDQHVGVFNGAYREALKGSNDDTRSAYMFNNVAAADSGWAIYDGFRGSPYDANDGRNSTWFRNYAADPEQSINYISAHDNFALWDKVYLSASSNVVQNSSHQVMSFTPPSDLSYAKRVVNFGMGLVLTSQGIPFIHAGDEFLRTKTNHQQISSPNAWNYGDHGGAHNSYNAPDSFNAIRWSNKIANVATFDYFKQLIALRRQHAGLRMNSNQEIAQYLSVSRPEQYAGQVITGHITDPSDSHNLFIVYNSGNNQSITLPAGSWTKVADANGAANASVTGSTVVEGTAVTMFTQQK</sequence>
<evidence type="ECO:0000313" key="5">
    <source>
        <dbReference type="EMBL" id="GGB19304.1"/>
    </source>
</evidence>
<dbReference type="EMBL" id="BMDY01000029">
    <property type="protein sequence ID" value="GGB19304.1"/>
    <property type="molecule type" value="Genomic_DNA"/>
</dbReference>
<dbReference type="Gene3D" id="3.20.20.80">
    <property type="entry name" value="Glycosidases"/>
    <property type="match status" value="1"/>
</dbReference>
<dbReference type="InterPro" id="IPR014756">
    <property type="entry name" value="Ig_E-set"/>
</dbReference>
<comment type="similarity">
    <text evidence="1">Belongs to the glycosyl hydrolase 13 family.</text>
</comment>
<keyword evidence="2" id="KW-0378">Hydrolase</keyword>
<dbReference type="RefSeq" id="WP_055733099.1">
    <property type="nucleotide sequence ID" value="NZ_BMDY01000029.1"/>
</dbReference>
<dbReference type="PANTHER" id="PTHR43002">
    <property type="entry name" value="GLYCOGEN DEBRANCHING ENZYME"/>
    <property type="match status" value="1"/>
</dbReference>
<keyword evidence="2" id="KW-0326">Glycosidase</keyword>
<dbReference type="SMART" id="SM00642">
    <property type="entry name" value="Aamy"/>
    <property type="match status" value="1"/>
</dbReference>
<accession>A0ABQ1I6L8</accession>
<dbReference type="Proteomes" id="UP000651977">
    <property type="component" value="Unassembled WGS sequence"/>
</dbReference>
<reference evidence="6" key="1">
    <citation type="journal article" date="2019" name="Int. J. Syst. Evol. Microbiol.">
        <title>The Global Catalogue of Microorganisms (GCM) 10K type strain sequencing project: providing services to taxonomists for standard genome sequencing and annotation.</title>
        <authorList>
            <consortium name="The Broad Institute Genomics Platform"/>
            <consortium name="The Broad Institute Genome Sequencing Center for Infectious Disease"/>
            <person name="Wu L."/>
            <person name="Ma J."/>
        </authorList>
    </citation>
    <scope>NUCLEOTIDE SEQUENCE [LARGE SCALE GENOMIC DNA]</scope>
    <source>
        <strain evidence="6">CGMCC 1.10131</strain>
    </source>
</reference>
<organism evidence="5 6">
    <name type="scientific">Agarivorans gilvus</name>
    <dbReference type="NCBI Taxonomy" id="680279"/>
    <lineage>
        <taxon>Bacteria</taxon>
        <taxon>Pseudomonadati</taxon>
        <taxon>Pseudomonadota</taxon>
        <taxon>Gammaproteobacteria</taxon>
        <taxon>Alteromonadales</taxon>
        <taxon>Alteromonadaceae</taxon>
        <taxon>Agarivorans</taxon>
    </lineage>
</organism>